<dbReference type="EMBL" id="CADEBC010000059">
    <property type="protein sequence ID" value="CAB3220880.1"/>
    <property type="molecule type" value="Genomic_DNA"/>
</dbReference>
<evidence type="ECO:0000256" key="11">
    <source>
        <dbReference type="SAM" id="SignalP"/>
    </source>
</evidence>
<dbReference type="PANTHER" id="PTHR21137">
    <property type="entry name" value="ODORANT RECEPTOR"/>
    <property type="match status" value="1"/>
</dbReference>
<protein>
    <submittedName>
        <fullName evidence="12">Uncharacterized protein</fullName>
    </submittedName>
</protein>
<accession>A0A8S0YNH6</accession>
<evidence type="ECO:0000256" key="6">
    <source>
        <dbReference type="ARBA" id="ARBA00022989"/>
    </source>
</evidence>
<reference evidence="14 15" key="1">
    <citation type="submission" date="2020-04" db="EMBL/GenBank/DDBJ databases">
        <authorList>
            <person name="Wallbank WR R."/>
            <person name="Pardo Diaz C."/>
            <person name="Kozak K."/>
            <person name="Martin S."/>
            <person name="Jiggins C."/>
            <person name="Moest M."/>
            <person name="Warren A I."/>
            <person name="Byers J.R.P. K."/>
            <person name="Montejo-Kovacevich G."/>
            <person name="Yen C E."/>
        </authorList>
    </citation>
    <scope>NUCLEOTIDE SEQUENCE [LARGE SCALE GENOMIC DNA]</scope>
</reference>
<dbReference type="GO" id="GO:0007165">
    <property type="term" value="P:signal transduction"/>
    <property type="evidence" value="ECO:0007669"/>
    <property type="project" value="UniProtKB-KW"/>
</dbReference>
<proteinExistence type="predicted"/>
<evidence type="ECO:0000256" key="4">
    <source>
        <dbReference type="ARBA" id="ARBA00022692"/>
    </source>
</evidence>
<name>A0A8S0YNH6_ARCPL</name>
<evidence type="ECO:0000256" key="2">
    <source>
        <dbReference type="ARBA" id="ARBA00022475"/>
    </source>
</evidence>
<dbReference type="AlphaFoldDB" id="A0A8S0YNH6"/>
<feature type="chain" id="PRO_5036272829" evidence="11">
    <location>
        <begin position="17"/>
        <end position="99"/>
    </location>
</feature>
<evidence type="ECO:0000256" key="7">
    <source>
        <dbReference type="ARBA" id="ARBA00023136"/>
    </source>
</evidence>
<keyword evidence="3" id="KW-0716">Sensory transduction</keyword>
<gene>
    <name evidence="13" type="ORF">APLA_LOCUS2504</name>
    <name evidence="12" type="ORF">APLA_LOCUS413</name>
</gene>
<dbReference type="EMBL" id="CADEBD010000226">
    <property type="protein sequence ID" value="CAB3225980.1"/>
    <property type="molecule type" value="Genomic_DNA"/>
</dbReference>
<evidence type="ECO:0000256" key="10">
    <source>
        <dbReference type="SAM" id="Phobius"/>
    </source>
</evidence>
<dbReference type="GO" id="GO:0004984">
    <property type="term" value="F:olfactory receptor activity"/>
    <property type="evidence" value="ECO:0007669"/>
    <property type="project" value="InterPro"/>
</dbReference>
<keyword evidence="6 10" id="KW-1133">Transmembrane helix</keyword>
<dbReference type="OrthoDB" id="7383366at2759"/>
<evidence type="ECO:0000256" key="5">
    <source>
        <dbReference type="ARBA" id="ARBA00022725"/>
    </source>
</evidence>
<dbReference type="GO" id="GO:0005549">
    <property type="term" value="F:odorant binding"/>
    <property type="evidence" value="ECO:0007669"/>
    <property type="project" value="InterPro"/>
</dbReference>
<keyword evidence="8" id="KW-0675">Receptor</keyword>
<evidence type="ECO:0000313" key="12">
    <source>
        <dbReference type="EMBL" id="CAB3220880.1"/>
    </source>
</evidence>
<evidence type="ECO:0000256" key="1">
    <source>
        <dbReference type="ARBA" id="ARBA00004651"/>
    </source>
</evidence>
<feature type="signal peptide" evidence="11">
    <location>
        <begin position="1"/>
        <end position="16"/>
    </location>
</feature>
<dbReference type="GO" id="GO:0005886">
    <property type="term" value="C:plasma membrane"/>
    <property type="evidence" value="ECO:0007669"/>
    <property type="project" value="UniProtKB-SubCell"/>
</dbReference>
<evidence type="ECO:0000313" key="14">
    <source>
        <dbReference type="Proteomes" id="UP000494106"/>
    </source>
</evidence>
<dbReference type="Proteomes" id="UP000494106">
    <property type="component" value="Unassembled WGS sequence"/>
</dbReference>
<keyword evidence="7 10" id="KW-0472">Membrane</keyword>
<dbReference type="Proteomes" id="UP000494256">
    <property type="component" value="Unassembled WGS sequence"/>
</dbReference>
<dbReference type="InterPro" id="IPR004117">
    <property type="entry name" value="7tm6_olfct_rcpt"/>
</dbReference>
<sequence length="99" mass="11705">MKYYLHEFCFIAVVLSFCLLGQQVDNESEILERVVTEKWYIFDNTHQTNIKIFNMALSQRMPIYIFGTITLSLPTFTWFIKTGMSFFTLVMSVLEEQNV</sequence>
<keyword evidence="5" id="KW-0552">Olfaction</keyword>
<evidence type="ECO:0000256" key="3">
    <source>
        <dbReference type="ARBA" id="ARBA00022606"/>
    </source>
</evidence>
<evidence type="ECO:0000313" key="13">
    <source>
        <dbReference type="EMBL" id="CAB3225980.1"/>
    </source>
</evidence>
<comment type="subcellular location">
    <subcellularLocation>
        <location evidence="1">Cell membrane</location>
        <topology evidence="1">Multi-pass membrane protein</topology>
    </subcellularLocation>
</comment>
<comment type="caution">
    <text evidence="12">The sequence shown here is derived from an EMBL/GenBank/DDBJ whole genome shotgun (WGS) entry which is preliminary data.</text>
</comment>
<feature type="transmembrane region" description="Helical" evidence="10">
    <location>
        <begin position="61"/>
        <end position="80"/>
    </location>
</feature>
<evidence type="ECO:0000256" key="9">
    <source>
        <dbReference type="ARBA" id="ARBA00023224"/>
    </source>
</evidence>
<organism evidence="12 14">
    <name type="scientific">Arctia plantaginis</name>
    <name type="common">Wood tiger moth</name>
    <name type="synonym">Phalaena plantaginis</name>
    <dbReference type="NCBI Taxonomy" id="874455"/>
    <lineage>
        <taxon>Eukaryota</taxon>
        <taxon>Metazoa</taxon>
        <taxon>Ecdysozoa</taxon>
        <taxon>Arthropoda</taxon>
        <taxon>Hexapoda</taxon>
        <taxon>Insecta</taxon>
        <taxon>Pterygota</taxon>
        <taxon>Neoptera</taxon>
        <taxon>Endopterygota</taxon>
        <taxon>Lepidoptera</taxon>
        <taxon>Glossata</taxon>
        <taxon>Ditrysia</taxon>
        <taxon>Noctuoidea</taxon>
        <taxon>Erebidae</taxon>
        <taxon>Arctiinae</taxon>
        <taxon>Arctia</taxon>
    </lineage>
</organism>
<evidence type="ECO:0000256" key="8">
    <source>
        <dbReference type="ARBA" id="ARBA00023170"/>
    </source>
</evidence>
<evidence type="ECO:0000313" key="15">
    <source>
        <dbReference type="Proteomes" id="UP000494256"/>
    </source>
</evidence>
<keyword evidence="14" id="KW-1185">Reference proteome</keyword>
<keyword evidence="9" id="KW-0807">Transducer</keyword>
<keyword evidence="4 10" id="KW-0812">Transmembrane</keyword>
<keyword evidence="11" id="KW-0732">Signal</keyword>
<dbReference type="PANTHER" id="PTHR21137:SF35">
    <property type="entry name" value="ODORANT RECEPTOR 19A-RELATED"/>
    <property type="match status" value="1"/>
</dbReference>
<keyword evidence="2" id="KW-1003">Cell membrane</keyword>